<evidence type="ECO:0000313" key="2">
    <source>
        <dbReference type="Proteomes" id="UP000799754"/>
    </source>
</evidence>
<organism evidence="1 2">
    <name type="scientific">Macroventuria anomochaeta</name>
    <dbReference type="NCBI Taxonomy" id="301207"/>
    <lineage>
        <taxon>Eukaryota</taxon>
        <taxon>Fungi</taxon>
        <taxon>Dikarya</taxon>
        <taxon>Ascomycota</taxon>
        <taxon>Pezizomycotina</taxon>
        <taxon>Dothideomycetes</taxon>
        <taxon>Pleosporomycetidae</taxon>
        <taxon>Pleosporales</taxon>
        <taxon>Pleosporineae</taxon>
        <taxon>Didymellaceae</taxon>
        <taxon>Macroventuria</taxon>
    </lineage>
</organism>
<evidence type="ECO:0000313" key="1">
    <source>
        <dbReference type="EMBL" id="KAF2625777.1"/>
    </source>
</evidence>
<protein>
    <submittedName>
        <fullName evidence="1">Uncharacterized protein</fullName>
    </submittedName>
</protein>
<name>A0ACB6RY14_9PLEO</name>
<gene>
    <name evidence="1" type="ORF">BU25DRAFT_315508</name>
</gene>
<dbReference type="Proteomes" id="UP000799754">
    <property type="component" value="Unassembled WGS sequence"/>
</dbReference>
<feature type="non-terminal residue" evidence="1">
    <location>
        <position position="129"/>
    </location>
</feature>
<accession>A0ACB6RY14</accession>
<proteinExistence type="predicted"/>
<keyword evidence="2" id="KW-1185">Reference proteome</keyword>
<reference evidence="1" key="1">
    <citation type="journal article" date="2020" name="Stud. Mycol.">
        <title>101 Dothideomycetes genomes: a test case for predicting lifestyles and emergence of pathogens.</title>
        <authorList>
            <person name="Haridas S."/>
            <person name="Albert R."/>
            <person name="Binder M."/>
            <person name="Bloem J."/>
            <person name="Labutti K."/>
            <person name="Salamov A."/>
            <person name="Andreopoulos B."/>
            <person name="Baker S."/>
            <person name="Barry K."/>
            <person name="Bills G."/>
            <person name="Bluhm B."/>
            <person name="Cannon C."/>
            <person name="Castanera R."/>
            <person name="Culley D."/>
            <person name="Daum C."/>
            <person name="Ezra D."/>
            <person name="Gonzalez J."/>
            <person name="Henrissat B."/>
            <person name="Kuo A."/>
            <person name="Liang C."/>
            <person name="Lipzen A."/>
            <person name="Lutzoni F."/>
            <person name="Magnuson J."/>
            <person name="Mondo S."/>
            <person name="Nolan M."/>
            <person name="Ohm R."/>
            <person name="Pangilinan J."/>
            <person name="Park H.-J."/>
            <person name="Ramirez L."/>
            <person name="Alfaro M."/>
            <person name="Sun H."/>
            <person name="Tritt A."/>
            <person name="Yoshinaga Y."/>
            <person name="Zwiers L.-H."/>
            <person name="Turgeon B."/>
            <person name="Goodwin S."/>
            <person name="Spatafora J."/>
            <person name="Crous P."/>
            <person name="Grigoriev I."/>
        </authorList>
    </citation>
    <scope>NUCLEOTIDE SEQUENCE</scope>
    <source>
        <strain evidence="1">CBS 525.71</strain>
    </source>
</reference>
<dbReference type="EMBL" id="MU006724">
    <property type="protein sequence ID" value="KAF2625777.1"/>
    <property type="molecule type" value="Genomic_DNA"/>
</dbReference>
<sequence>MPGINDAIKQIDNLEPGERVIYTRVAKNHGVNCTTLSHHAQGVQMDCNTKNSNQAKLMPPQEHELVQYVIGLTERHLPPTREMIKNFVLGIAKVDVSESWVTCFLWCHCNVLTSRWTSPMASNQHGADS</sequence>
<comment type="caution">
    <text evidence="1">The sequence shown here is derived from an EMBL/GenBank/DDBJ whole genome shotgun (WGS) entry which is preliminary data.</text>
</comment>